<proteinExistence type="predicted"/>
<dbReference type="RefSeq" id="XP_958398.1">
    <property type="nucleotide sequence ID" value="XM_953305.1"/>
</dbReference>
<dbReference type="HOGENOM" id="CLU_563913_0_0_1"/>
<dbReference type="GeneID" id="3874545"/>
<dbReference type="KEGG" id="ncr:NCU04889"/>
<dbReference type="OrthoDB" id="4159165at2759"/>
<feature type="compositionally biased region" description="Polar residues" evidence="1">
    <location>
        <begin position="67"/>
        <end position="83"/>
    </location>
</feature>
<dbReference type="Proteomes" id="UP000001805">
    <property type="component" value="Chromosome 4, Linkage Group IV"/>
</dbReference>
<feature type="compositionally biased region" description="Basic and acidic residues" evidence="1">
    <location>
        <begin position="433"/>
        <end position="448"/>
    </location>
</feature>
<feature type="region of interest" description="Disordered" evidence="1">
    <location>
        <begin position="300"/>
        <end position="348"/>
    </location>
</feature>
<keyword evidence="3" id="KW-1185">Reference proteome</keyword>
<dbReference type="InParanoid" id="Q7S1E6"/>
<dbReference type="AlphaFoldDB" id="Q7S1E6"/>
<evidence type="ECO:0000313" key="2">
    <source>
        <dbReference type="EMBL" id="EAA29162.1"/>
    </source>
</evidence>
<reference evidence="2 3" key="1">
    <citation type="journal article" date="2003" name="Nature">
        <title>The genome sequence of the filamentous fungus Neurospora crassa.</title>
        <authorList>
            <person name="Galagan J.E."/>
            <person name="Calvo S.E."/>
            <person name="Borkovich K.A."/>
            <person name="Selker E.U."/>
            <person name="Read N.D."/>
            <person name="Jaffe D."/>
            <person name="FitzHugh W."/>
            <person name="Ma L.J."/>
            <person name="Smirnov S."/>
            <person name="Purcell S."/>
            <person name="Rehman B."/>
            <person name="Elkins T."/>
            <person name="Engels R."/>
            <person name="Wang S."/>
            <person name="Nielsen C.B."/>
            <person name="Butler J."/>
            <person name="Endrizzi M."/>
            <person name="Qui D."/>
            <person name="Ianakiev P."/>
            <person name="Bell-Pedersen D."/>
            <person name="Nelson M.A."/>
            <person name="Werner-Washburne M."/>
            <person name="Selitrennikoff C.P."/>
            <person name="Kinsey J.A."/>
            <person name="Braun E.L."/>
            <person name="Zelter A."/>
            <person name="Schulte U."/>
            <person name="Kothe G.O."/>
            <person name="Jedd G."/>
            <person name="Mewes W."/>
            <person name="Staben C."/>
            <person name="Marcotte E."/>
            <person name="Greenberg D."/>
            <person name="Roy A."/>
            <person name="Foley K."/>
            <person name="Naylor J."/>
            <person name="Stange-Thomann N."/>
            <person name="Barrett R."/>
            <person name="Gnerre S."/>
            <person name="Kamal M."/>
            <person name="Kamvysselis M."/>
            <person name="Mauceli E."/>
            <person name="Bielke C."/>
            <person name="Rudd S."/>
            <person name="Frishman D."/>
            <person name="Krystofova S."/>
            <person name="Rasmussen C."/>
            <person name="Metzenberg R.L."/>
            <person name="Perkins D.D."/>
            <person name="Kroken S."/>
            <person name="Cogoni C."/>
            <person name="Macino G."/>
            <person name="Catcheside D."/>
            <person name="Li W."/>
            <person name="Pratt R.J."/>
            <person name="Osmani S.A."/>
            <person name="DeSouza C.P."/>
            <person name="Glass L."/>
            <person name="Orbach M.J."/>
            <person name="Berglund J.A."/>
            <person name="Voelker R."/>
            <person name="Yarden O."/>
            <person name="Plamann M."/>
            <person name="Seiler S."/>
            <person name="Dunlap J."/>
            <person name="Radford A."/>
            <person name="Aramayo R."/>
            <person name="Natvig D.O."/>
            <person name="Alex L.A."/>
            <person name="Mannhaupt G."/>
            <person name="Ebbole D.J."/>
            <person name="Freitag M."/>
            <person name="Paulsen I."/>
            <person name="Sachs M.S."/>
            <person name="Lander E.S."/>
            <person name="Nusbaum C."/>
            <person name="Birren B."/>
        </authorList>
    </citation>
    <scope>NUCLEOTIDE SEQUENCE [LARGE SCALE GENOMIC DNA]</scope>
    <source>
        <strain evidence="3">ATCC 24698 / 74-OR23-1A / CBS 708.71 / DSM 1257 / FGSC 987</strain>
    </source>
</reference>
<feature type="region of interest" description="Disordered" evidence="1">
    <location>
        <begin position="64"/>
        <end position="83"/>
    </location>
</feature>
<feature type="compositionally biased region" description="Acidic residues" evidence="1">
    <location>
        <begin position="415"/>
        <end position="427"/>
    </location>
</feature>
<evidence type="ECO:0000256" key="1">
    <source>
        <dbReference type="SAM" id="MobiDB-lite"/>
    </source>
</evidence>
<organism evidence="2 3">
    <name type="scientific">Neurospora crassa (strain ATCC 24698 / 74-OR23-1A / CBS 708.71 / DSM 1257 / FGSC 987)</name>
    <dbReference type="NCBI Taxonomy" id="367110"/>
    <lineage>
        <taxon>Eukaryota</taxon>
        <taxon>Fungi</taxon>
        <taxon>Dikarya</taxon>
        <taxon>Ascomycota</taxon>
        <taxon>Pezizomycotina</taxon>
        <taxon>Sordariomycetes</taxon>
        <taxon>Sordariomycetidae</taxon>
        <taxon>Sordariales</taxon>
        <taxon>Sordariaceae</taxon>
        <taxon>Neurospora</taxon>
    </lineage>
</organism>
<evidence type="ECO:0000313" key="3">
    <source>
        <dbReference type="Proteomes" id="UP000001805"/>
    </source>
</evidence>
<sequence length="484" mass="54771">MVPITATEPALVWDYKTLSEFRHVLKQEDPVILSVDFENIDHLSGPGITQYQKMSELGVAVYDTRNRPSTSGRPSPTDGSNSRLESLTKLIVSEHIITEEFRDKTEETCEAPYHRHAHLDPGRAHHARPYHCRFVDSTFLTKAETMGRLAEIVKGLSTQNLTDQEKAAGITRNIKVIVWDSHCEESTFYHGGLDLAALCPSIELWDIQIWYPFRARFHDNPNTRNAKTKGEKAFSSLGALGEGLPLHNGCNDTVVQLIAFLRFMLMTEAEWVTWFDDKADLPPITFEWVDPAIYQRNLAMAPTQKPKAKGRGKGKTYQRRGRNNWEHQRQDQTTSWQPAQAECDTSSNSTSRLLVNNMAKLDLEPPASTPSDSSGTGWSEGMEGFDDWSQSSKDSSGDNTGSGWPDEMDSLGQDNDCEDGMDNAEDNNLERGWPNREDTGEEHEHSDVTVKALNSNHNDWSHRAPRRNKRGRRKKFVEDVEWAL</sequence>
<dbReference type="EMBL" id="CM002239">
    <property type="protein sequence ID" value="EAA29162.1"/>
    <property type="molecule type" value="Genomic_DNA"/>
</dbReference>
<dbReference type="VEuPathDB" id="FungiDB:NCU04889"/>
<name>Q7S1E6_NEUCR</name>
<dbReference type="OMA" id="CEESTFY"/>
<accession>Q7S1E6</accession>
<protein>
    <submittedName>
        <fullName evidence="2">Uncharacterized protein</fullName>
    </submittedName>
</protein>
<feature type="region of interest" description="Disordered" evidence="1">
    <location>
        <begin position="360"/>
        <end position="475"/>
    </location>
</feature>
<feature type="compositionally biased region" description="Polar residues" evidence="1">
    <location>
        <begin position="331"/>
        <end position="348"/>
    </location>
</feature>
<gene>
    <name evidence="2" type="ORF">NCU04889</name>
</gene>
<dbReference type="PaxDb" id="5141-EFNCRP00000004859"/>
<feature type="compositionally biased region" description="Basic residues" evidence="1">
    <location>
        <begin position="463"/>
        <end position="475"/>
    </location>
</feature>
<feature type="compositionally biased region" description="Basic residues" evidence="1">
    <location>
        <begin position="306"/>
        <end position="322"/>
    </location>
</feature>
<feature type="compositionally biased region" description="Polar residues" evidence="1">
    <location>
        <begin position="388"/>
        <end position="402"/>
    </location>
</feature>